<dbReference type="Proteomes" id="UP001348265">
    <property type="component" value="Unassembled WGS sequence"/>
</dbReference>
<organism evidence="7 8">
    <name type="scientific">Streptomyces chrestomyceticus</name>
    <dbReference type="NCBI Taxonomy" id="68185"/>
    <lineage>
        <taxon>Bacteria</taxon>
        <taxon>Bacillati</taxon>
        <taxon>Actinomycetota</taxon>
        <taxon>Actinomycetes</taxon>
        <taxon>Kitasatosporales</taxon>
        <taxon>Streptomycetaceae</taxon>
        <taxon>Streptomyces</taxon>
    </lineage>
</organism>
<dbReference type="PRINTS" id="PR00719">
    <property type="entry name" value="LMWPTPASE"/>
</dbReference>
<keyword evidence="4" id="KW-0904">Protein phosphatase</keyword>
<dbReference type="CDD" id="cd16343">
    <property type="entry name" value="LMWPTP"/>
    <property type="match status" value="1"/>
</dbReference>
<dbReference type="Gene3D" id="3.40.50.2300">
    <property type="match status" value="1"/>
</dbReference>
<keyword evidence="8" id="KW-1185">Reference proteome</keyword>
<evidence type="ECO:0000256" key="2">
    <source>
        <dbReference type="ARBA" id="ARBA00013064"/>
    </source>
</evidence>
<keyword evidence="3 7" id="KW-0378">Hydrolase</keyword>
<dbReference type="PANTHER" id="PTHR11717">
    <property type="entry name" value="LOW MOLECULAR WEIGHT PROTEIN TYROSINE PHOSPHATASE"/>
    <property type="match status" value="1"/>
</dbReference>
<feature type="region of interest" description="Disordered" evidence="5">
    <location>
        <begin position="208"/>
        <end position="252"/>
    </location>
</feature>
<feature type="compositionally biased region" description="Basic and acidic residues" evidence="5">
    <location>
        <begin position="219"/>
        <end position="230"/>
    </location>
</feature>
<dbReference type="EC" id="3.1.3.48" evidence="2"/>
<evidence type="ECO:0000256" key="5">
    <source>
        <dbReference type="SAM" id="MobiDB-lite"/>
    </source>
</evidence>
<accession>A0ABU7WSG1</accession>
<dbReference type="PANTHER" id="PTHR11717:SF7">
    <property type="entry name" value="LOW MOLECULAR WEIGHT PHOSPHOTYROSINE PROTEIN PHOSPHATASE"/>
    <property type="match status" value="1"/>
</dbReference>
<evidence type="ECO:0000259" key="6">
    <source>
        <dbReference type="SMART" id="SM00226"/>
    </source>
</evidence>
<dbReference type="InterPro" id="IPR036196">
    <property type="entry name" value="Ptyr_pPase_sf"/>
</dbReference>
<comment type="similarity">
    <text evidence="1">Belongs to the low molecular weight phosphotyrosine protein phosphatase family.</text>
</comment>
<dbReference type="InterPro" id="IPR023485">
    <property type="entry name" value="Ptyr_pPase"/>
</dbReference>
<sequence length="252" mass="26516">MRTPTPRPAHPRAAGPYRVCFVCTGNICRSPMAEAVFRARVEEDGLDGLVVVDSAGTGGWHEGDGADPRTVAVLRAAGYEEDHTARQFRAEWFGTLDLVIALDEGHLRALRRLAPSARDAAKVRLLRSYDTAVAPGGAVRRDENRGGRLDGHLGGTVTSGEAPTGARSHDLDVPDPYYGGMAGFEECLEMVEAASAGLLAAVRAALEEEGAPAGGQPTDEIRSSEGKVRSSADQLRSSTDQGRSPAGEPSVA</sequence>
<evidence type="ECO:0000256" key="1">
    <source>
        <dbReference type="ARBA" id="ARBA00011063"/>
    </source>
</evidence>
<gene>
    <name evidence="7" type="ORF">RB636_14540</name>
</gene>
<name>A0ABU7WSG1_9ACTN</name>
<feature type="compositionally biased region" description="Polar residues" evidence="5">
    <location>
        <begin position="231"/>
        <end position="242"/>
    </location>
</feature>
<feature type="region of interest" description="Disordered" evidence="5">
    <location>
        <begin position="137"/>
        <end position="171"/>
    </location>
</feature>
<protein>
    <recommendedName>
        <fullName evidence="2">protein-tyrosine-phosphatase</fullName>
        <ecNumber evidence="2">3.1.3.48</ecNumber>
    </recommendedName>
</protein>
<feature type="domain" description="Phosphotyrosine protein phosphatase I" evidence="6">
    <location>
        <begin position="17"/>
        <end position="201"/>
    </location>
</feature>
<evidence type="ECO:0000256" key="4">
    <source>
        <dbReference type="ARBA" id="ARBA00022912"/>
    </source>
</evidence>
<evidence type="ECO:0000313" key="8">
    <source>
        <dbReference type="Proteomes" id="UP001348265"/>
    </source>
</evidence>
<proteinExistence type="inferred from homology"/>
<dbReference type="InterPro" id="IPR017867">
    <property type="entry name" value="Tyr_phospatase_low_mol_wt"/>
</dbReference>
<dbReference type="InterPro" id="IPR050438">
    <property type="entry name" value="LMW_PTPase"/>
</dbReference>
<evidence type="ECO:0000313" key="7">
    <source>
        <dbReference type="EMBL" id="MEF3114392.1"/>
    </source>
</evidence>
<comment type="caution">
    <text evidence="7">The sequence shown here is derived from an EMBL/GenBank/DDBJ whole genome shotgun (WGS) entry which is preliminary data.</text>
</comment>
<dbReference type="SUPFAM" id="SSF52788">
    <property type="entry name" value="Phosphotyrosine protein phosphatases I"/>
    <property type="match status" value="1"/>
</dbReference>
<reference evidence="7 8" key="1">
    <citation type="submission" date="2023-08" db="EMBL/GenBank/DDBJ databases">
        <authorList>
            <person name="Sharma P."/>
            <person name="Verma V."/>
            <person name="Mohan M.K."/>
            <person name="Dubey A.K."/>
        </authorList>
    </citation>
    <scope>NUCLEOTIDE SEQUENCE [LARGE SCALE GENOMIC DNA]</scope>
    <source>
        <strain evidence="7 8">ADP4</strain>
    </source>
</reference>
<dbReference type="GO" id="GO:0004725">
    <property type="term" value="F:protein tyrosine phosphatase activity"/>
    <property type="evidence" value="ECO:0007669"/>
    <property type="project" value="UniProtKB-EC"/>
</dbReference>
<dbReference type="Pfam" id="PF01451">
    <property type="entry name" value="LMWPc"/>
    <property type="match status" value="1"/>
</dbReference>
<feature type="compositionally biased region" description="Basic and acidic residues" evidence="5">
    <location>
        <begin position="139"/>
        <end position="151"/>
    </location>
</feature>
<dbReference type="SMART" id="SM00226">
    <property type="entry name" value="LMWPc"/>
    <property type="match status" value="1"/>
</dbReference>
<dbReference type="EMBL" id="JAVFKM010000006">
    <property type="protein sequence ID" value="MEF3114392.1"/>
    <property type="molecule type" value="Genomic_DNA"/>
</dbReference>
<evidence type="ECO:0000256" key="3">
    <source>
        <dbReference type="ARBA" id="ARBA00022801"/>
    </source>
</evidence>